<protein>
    <submittedName>
        <fullName evidence="2">DUF3106 domain-containing protein</fullName>
    </submittedName>
</protein>
<feature type="region of interest" description="Disordered" evidence="1">
    <location>
        <begin position="145"/>
        <end position="185"/>
    </location>
</feature>
<accession>A0A923KYJ5</accession>
<organism evidence="2 3">
    <name type="scientific">Undibacterium rugosum</name>
    <dbReference type="NCBI Taxonomy" id="2762291"/>
    <lineage>
        <taxon>Bacteria</taxon>
        <taxon>Pseudomonadati</taxon>
        <taxon>Pseudomonadota</taxon>
        <taxon>Betaproteobacteria</taxon>
        <taxon>Burkholderiales</taxon>
        <taxon>Oxalobacteraceae</taxon>
        <taxon>Undibacterium</taxon>
    </lineage>
</organism>
<feature type="compositionally biased region" description="Basic and acidic residues" evidence="1">
    <location>
        <begin position="145"/>
        <end position="158"/>
    </location>
</feature>
<dbReference type="RefSeq" id="WP_186880045.1">
    <property type="nucleotide sequence ID" value="NZ_JACOGG010000003.1"/>
</dbReference>
<name>A0A923KYJ5_9BURK</name>
<gene>
    <name evidence="2" type="ORF">H8K47_03470</name>
</gene>
<dbReference type="AlphaFoldDB" id="A0A923KYJ5"/>
<reference evidence="2" key="1">
    <citation type="submission" date="2020-08" db="EMBL/GenBank/DDBJ databases">
        <title>Novel species isolated from subtropical streams in China.</title>
        <authorList>
            <person name="Lu H."/>
        </authorList>
    </citation>
    <scope>NUCLEOTIDE SEQUENCE</scope>
    <source>
        <strain evidence="2">CY7W</strain>
    </source>
</reference>
<dbReference type="Proteomes" id="UP000612361">
    <property type="component" value="Unassembled WGS sequence"/>
</dbReference>
<evidence type="ECO:0000313" key="3">
    <source>
        <dbReference type="Proteomes" id="UP000612361"/>
    </source>
</evidence>
<dbReference type="Pfam" id="PF11304">
    <property type="entry name" value="DUF3106"/>
    <property type="match status" value="1"/>
</dbReference>
<evidence type="ECO:0000313" key="2">
    <source>
        <dbReference type="EMBL" id="MBC3934413.1"/>
    </source>
</evidence>
<sequence length="226" mass="24510">MLLKALPRITVILIATATALPLAYAIGGALPASSNTSTVKATQPQAATKPLWTELSATQKQALSPLAGEWDKLPELSKKKWLEIAARYNSMKPDEQARLQERMRDWVKLTPEQRMAARENYAKSTQLPAEKKSAQWQQYQQLSDEEKKRLAAEHEKKKSLTNLSPDAIKNPNPLSPIKLGPKPAIAPKPVLQAAPASLSNAAPASVAVEAIPVNTSASPASQPQTK</sequence>
<dbReference type="EMBL" id="JACOGG010000003">
    <property type="protein sequence ID" value="MBC3934413.1"/>
    <property type="molecule type" value="Genomic_DNA"/>
</dbReference>
<keyword evidence="3" id="KW-1185">Reference proteome</keyword>
<dbReference type="InterPro" id="IPR021455">
    <property type="entry name" value="DUF3106"/>
</dbReference>
<comment type="caution">
    <text evidence="2">The sequence shown here is derived from an EMBL/GenBank/DDBJ whole genome shotgun (WGS) entry which is preliminary data.</text>
</comment>
<evidence type="ECO:0000256" key="1">
    <source>
        <dbReference type="SAM" id="MobiDB-lite"/>
    </source>
</evidence>
<proteinExistence type="predicted"/>